<dbReference type="PROSITE" id="PS51257">
    <property type="entry name" value="PROKAR_LIPOPROTEIN"/>
    <property type="match status" value="1"/>
</dbReference>
<evidence type="ECO:0000313" key="3">
    <source>
        <dbReference type="Proteomes" id="UP001273350"/>
    </source>
</evidence>
<organism evidence="2 3">
    <name type="scientific">Flavobacterium cupriresistens</name>
    <dbReference type="NCBI Taxonomy" id="2893885"/>
    <lineage>
        <taxon>Bacteria</taxon>
        <taxon>Pseudomonadati</taxon>
        <taxon>Bacteroidota</taxon>
        <taxon>Flavobacteriia</taxon>
        <taxon>Flavobacteriales</taxon>
        <taxon>Flavobacteriaceae</taxon>
        <taxon>Flavobacterium</taxon>
    </lineage>
</organism>
<evidence type="ECO:0008006" key="4">
    <source>
        <dbReference type="Google" id="ProtNLM"/>
    </source>
</evidence>
<comment type="caution">
    <text evidence="2">The sequence shown here is derived from an EMBL/GenBank/DDBJ whole genome shotgun (WGS) entry which is preliminary data.</text>
</comment>
<feature type="signal peptide" evidence="1">
    <location>
        <begin position="1"/>
        <end position="25"/>
    </location>
</feature>
<feature type="chain" id="PRO_5045568157" description="DUF5074 domain-containing protein" evidence="1">
    <location>
        <begin position="26"/>
        <end position="337"/>
    </location>
</feature>
<evidence type="ECO:0000313" key="2">
    <source>
        <dbReference type="EMBL" id="MDX6191443.1"/>
    </source>
</evidence>
<protein>
    <recommendedName>
        <fullName evidence="4">DUF5074 domain-containing protein</fullName>
    </recommendedName>
</protein>
<accession>A0ABU4RHT3</accession>
<name>A0ABU4RHT3_9FLAO</name>
<reference evidence="2 3" key="1">
    <citation type="submission" date="2023-11" db="EMBL/GenBank/DDBJ databases">
        <title>Unpublished Manusciprt.</title>
        <authorList>
            <person name="Saticioglu I.B."/>
            <person name="Ay H."/>
            <person name="Ajmi N."/>
            <person name="Altun S."/>
            <person name="Duman M."/>
        </authorList>
    </citation>
    <scope>NUCLEOTIDE SEQUENCE [LARGE SCALE GENOMIC DNA]</scope>
    <source>
        <strain evidence="2 3">Fl-318</strain>
    </source>
</reference>
<keyword evidence="1" id="KW-0732">Signal</keyword>
<dbReference type="Proteomes" id="UP001273350">
    <property type="component" value="Unassembled WGS sequence"/>
</dbReference>
<dbReference type="EMBL" id="JAWXVI010000010">
    <property type="protein sequence ID" value="MDX6191443.1"/>
    <property type="molecule type" value="Genomic_DNA"/>
</dbReference>
<evidence type="ECO:0000256" key="1">
    <source>
        <dbReference type="SAM" id="SignalP"/>
    </source>
</evidence>
<keyword evidence="3" id="KW-1185">Reference proteome</keyword>
<proteinExistence type="predicted"/>
<gene>
    <name evidence="2" type="ORF">SGQ83_18965</name>
</gene>
<dbReference type="RefSeq" id="WP_230003681.1">
    <property type="nucleotide sequence ID" value="NZ_CP087134.1"/>
</dbReference>
<sequence length="337" mass="35869">MKTNLIKTGYLFLSVWLLGSCTNNDQPNPTVACPSIDVLGLAFTGNINNASAMPFFGYFDNSTAVSNWVPIANISITNPATPAFIQLSSANNAVYNAATGDYKLVIAEEKRLITINAAGAISFTPITTGIAGVNITNAPVYSGGNLYFGNMTYTGVNMVFSVLDSSYALVNSITIPSGNISGNYSWNFTSATDGGSLIYFAIGNNIITYNRSTNTIVASVIPGVSSGTIIGLEFKGTNKLYALHEDWSAASTDLVEIDVTNPLAVTKASVISLGFQVNYEFFSTTYNECNQKFYLSTPDTSGSNLPARNIRIDLAGTPTIVPLTPVNVWITGLALKR</sequence>